<feature type="compositionally biased region" description="Polar residues" evidence="1">
    <location>
        <begin position="1"/>
        <end position="12"/>
    </location>
</feature>
<evidence type="ECO:0000313" key="2">
    <source>
        <dbReference type="EMBL" id="CAL1571512.1"/>
    </source>
</evidence>
<proteinExistence type="predicted"/>
<feature type="compositionally biased region" description="Basic and acidic residues" evidence="1">
    <location>
        <begin position="14"/>
        <end position="38"/>
    </location>
</feature>
<protein>
    <submittedName>
        <fullName evidence="2">Uncharacterized protein</fullName>
    </submittedName>
</protein>
<evidence type="ECO:0000313" key="3">
    <source>
        <dbReference type="Proteomes" id="UP001497482"/>
    </source>
</evidence>
<feature type="region of interest" description="Disordered" evidence="1">
    <location>
        <begin position="1"/>
        <end position="311"/>
    </location>
</feature>
<dbReference type="EMBL" id="OZ035832">
    <property type="protein sequence ID" value="CAL1571512.1"/>
    <property type="molecule type" value="Genomic_DNA"/>
</dbReference>
<organism evidence="2 3">
    <name type="scientific">Knipowitschia caucasica</name>
    <name type="common">Caucasian dwarf goby</name>
    <name type="synonym">Pomatoschistus caucasicus</name>
    <dbReference type="NCBI Taxonomy" id="637954"/>
    <lineage>
        <taxon>Eukaryota</taxon>
        <taxon>Metazoa</taxon>
        <taxon>Chordata</taxon>
        <taxon>Craniata</taxon>
        <taxon>Vertebrata</taxon>
        <taxon>Euteleostomi</taxon>
        <taxon>Actinopterygii</taxon>
        <taxon>Neopterygii</taxon>
        <taxon>Teleostei</taxon>
        <taxon>Neoteleostei</taxon>
        <taxon>Acanthomorphata</taxon>
        <taxon>Gobiaria</taxon>
        <taxon>Gobiiformes</taxon>
        <taxon>Gobioidei</taxon>
        <taxon>Gobiidae</taxon>
        <taxon>Gobiinae</taxon>
        <taxon>Knipowitschia</taxon>
    </lineage>
</organism>
<gene>
    <name evidence="2" type="ORF">KC01_LOCUS3619</name>
</gene>
<reference evidence="2 3" key="1">
    <citation type="submission" date="2024-04" db="EMBL/GenBank/DDBJ databases">
        <authorList>
            <person name="Waldvogel A.-M."/>
            <person name="Schoenle A."/>
        </authorList>
    </citation>
    <scope>NUCLEOTIDE SEQUENCE [LARGE SCALE GENOMIC DNA]</scope>
</reference>
<name>A0AAV2J6Q1_KNICA</name>
<feature type="compositionally biased region" description="Basic and acidic residues" evidence="1">
    <location>
        <begin position="90"/>
        <end position="228"/>
    </location>
</feature>
<sequence length="311" mass="34456">MGMQGGLSTNESGAGERVRESGPGEAGIERRTMERETDGSPGNNQGEGREGENKDYAGWNGPGKGDGSQRESRQVGEQYEEAATTSDGEEVGRERTGRQRMREGEKKAGKTTKQEENAEEKGEKESAGKGRTRPEDPNRGDRKSKERGGEKSIEEARKKKDNQECRRDRVGTQKRTKDNEGRGDERRGLRGGPREGEGRNDRKRTKETDRKRRGEAIEQEAPERKMDNDDSEGTEQNRRRPVGGKAGLEGTQSIWANGGGADSVTESQKRRQRGKLEGEEEAGQERKKRRVGGRNWKNGNVGEKVEAGKST</sequence>
<dbReference type="Proteomes" id="UP001497482">
    <property type="component" value="Chromosome 10"/>
</dbReference>
<evidence type="ECO:0000256" key="1">
    <source>
        <dbReference type="SAM" id="MobiDB-lite"/>
    </source>
</evidence>
<keyword evidence="3" id="KW-1185">Reference proteome</keyword>
<accession>A0AAV2J6Q1</accession>
<dbReference type="AlphaFoldDB" id="A0AAV2J6Q1"/>